<name>A0A9P6T4N5_9FUNG</name>
<dbReference type="PANTHER" id="PTHR13439">
    <property type="entry name" value="CT120 PROTEIN"/>
    <property type="match status" value="1"/>
</dbReference>
<feature type="transmembrane region" description="Helical" evidence="2">
    <location>
        <begin position="186"/>
        <end position="205"/>
    </location>
</feature>
<accession>A0A9P6T4N5</accession>
<organism evidence="3 4">
    <name type="scientific">Entomortierella chlamydospora</name>
    <dbReference type="NCBI Taxonomy" id="101097"/>
    <lineage>
        <taxon>Eukaryota</taxon>
        <taxon>Fungi</taxon>
        <taxon>Fungi incertae sedis</taxon>
        <taxon>Mucoromycota</taxon>
        <taxon>Mortierellomycotina</taxon>
        <taxon>Mortierellomycetes</taxon>
        <taxon>Mortierellales</taxon>
        <taxon>Mortierellaceae</taxon>
        <taxon>Entomortierella</taxon>
    </lineage>
</organism>
<feature type="transmembrane region" description="Helical" evidence="2">
    <location>
        <begin position="236"/>
        <end position="257"/>
    </location>
</feature>
<feature type="transmembrane region" description="Helical" evidence="2">
    <location>
        <begin position="137"/>
        <end position="158"/>
    </location>
</feature>
<evidence type="ECO:0000256" key="1">
    <source>
        <dbReference type="SAM" id="MobiDB-lite"/>
    </source>
</evidence>
<feature type="transmembrane region" description="Helical" evidence="2">
    <location>
        <begin position="98"/>
        <end position="117"/>
    </location>
</feature>
<protein>
    <recommendedName>
        <fullName evidence="5">TLC domain-containing protein</fullName>
    </recommendedName>
</protein>
<dbReference type="InterPro" id="IPR050846">
    <property type="entry name" value="TLCD"/>
</dbReference>
<proteinExistence type="predicted"/>
<evidence type="ECO:0000256" key="2">
    <source>
        <dbReference type="SAM" id="Phobius"/>
    </source>
</evidence>
<gene>
    <name evidence="3" type="ORF">BGZ80_009463</name>
</gene>
<sequence length="583" mass="65092">MTINMQELFQATHLLQNSTPNTLFCPTTQYTSPLTIAATAVCKTDSSSLFADSIIPLSSGSLPAPYSSFPHPSSLKFLFSRHEPLTFFNFDINPNTSVFSTTFLVAMILQIAGFYLFRHFVPQLSDKNPKSTRGLSWVLTLFSSLVLFTGTFTLSSNMEWNPVGGNMLTLLSLRNFPKESDIATMYSAYFISYLICDLGLGIIHYRKYLDPLSGWLHHLGYLCIISNATLQKNVSTFFAMGTPIEVSTIFLASGHIFPKLRSDLLFAIAFFTSRIVYPIVLLPELYLNVESRLCWKVAMMALLLHVHWFRKFVQQQIRYHHARKNAACGQSESQPSVPHVDSKKINATVYECPTNHVSVVNIKSLTANMPKDKPLKKNAMSHMDEVVVNEVESNSRRNREQARALRRSACPSFDSSVDGDNESVADVSVREASETPVKTMKQLLEECEQEDFAYALPIHGIKGSNNKTFSPQALKRMMSSQGSGNAIAGGALRLSRASSMRDSKRRIALGSVKFEDPKANVSMTRPMPTMVETSTQQFEGDATVVFRQRSSRSSVAMNPVERDQGFDYDVGTVRAPRRVSVQA</sequence>
<keyword evidence="2" id="KW-0812">Transmembrane</keyword>
<keyword evidence="2" id="KW-1133">Transmembrane helix</keyword>
<dbReference type="PANTHER" id="PTHR13439:SF72">
    <property type="entry name" value="TLC DOMAIN-CONTAINING PROTEIN"/>
    <property type="match status" value="1"/>
</dbReference>
<evidence type="ECO:0008006" key="5">
    <source>
        <dbReference type="Google" id="ProtNLM"/>
    </source>
</evidence>
<feature type="transmembrane region" description="Helical" evidence="2">
    <location>
        <begin position="212"/>
        <end position="230"/>
    </location>
</feature>
<dbReference type="OrthoDB" id="341353at2759"/>
<evidence type="ECO:0000313" key="3">
    <source>
        <dbReference type="EMBL" id="KAG0023424.1"/>
    </source>
</evidence>
<dbReference type="AlphaFoldDB" id="A0A9P6T4N5"/>
<reference evidence="3" key="1">
    <citation type="journal article" date="2020" name="Fungal Divers.">
        <title>Resolving the Mortierellaceae phylogeny through synthesis of multi-gene phylogenetics and phylogenomics.</title>
        <authorList>
            <person name="Vandepol N."/>
            <person name="Liber J."/>
            <person name="Desiro A."/>
            <person name="Na H."/>
            <person name="Kennedy M."/>
            <person name="Barry K."/>
            <person name="Grigoriev I.V."/>
            <person name="Miller A.N."/>
            <person name="O'Donnell K."/>
            <person name="Stajich J.E."/>
            <person name="Bonito G."/>
        </authorList>
    </citation>
    <scope>NUCLEOTIDE SEQUENCE</scope>
    <source>
        <strain evidence="3">NRRL 2769</strain>
    </source>
</reference>
<feature type="region of interest" description="Disordered" evidence="1">
    <location>
        <begin position="404"/>
        <end position="430"/>
    </location>
</feature>
<feature type="transmembrane region" description="Helical" evidence="2">
    <location>
        <begin position="264"/>
        <end position="283"/>
    </location>
</feature>
<dbReference type="GO" id="GO:0005783">
    <property type="term" value="C:endoplasmic reticulum"/>
    <property type="evidence" value="ECO:0007669"/>
    <property type="project" value="TreeGrafter"/>
</dbReference>
<comment type="caution">
    <text evidence="3">The sequence shown here is derived from an EMBL/GenBank/DDBJ whole genome shotgun (WGS) entry which is preliminary data.</text>
</comment>
<dbReference type="GO" id="GO:0055088">
    <property type="term" value="P:lipid homeostasis"/>
    <property type="evidence" value="ECO:0007669"/>
    <property type="project" value="TreeGrafter"/>
</dbReference>
<evidence type="ECO:0000313" key="4">
    <source>
        <dbReference type="Proteomes" id="UP000703661"/>
    </source>
</evidence>
<keyword evidence="2" id="KW-0472">Membrane</keyword>
<dbReference type="EMBL" id="JAAAID010000057">
    <property type="protein sequence ID" value="KAG0023424.1"/>
    <property type="molecule type" value="Genomic_DNA"/>
</dbReference>
<dbReference type="Proteomes" id="UP000703661">
    <property type="component" value="Unassembled WGS sequence"/>
</dbReference>
<keyword evidence="4" id="KW-1185">Reference proteome</keyword>